<dbReference type="Proteomes" id="UP000265509">
    <property type="component" value="Unassembled WGS sequence"/>
</dbReference>
<proteinExistence type="predicted"/>
<gene>
    <name evidence="1" type="ORF">DWB85_07570</name>
</gene>
<dbReference type="SUPFAM" id="SSF48452">
    <property type="entry name" value="TPR-like"/>
    <property type="match status" value="1"/>
</dbReference>
<evidence type="ECO:0000313" key="2">
    <source>
        <dbReference type="Proteomes" id="UP000265509"/>
    </source>
</evidence>
<reference evidence="1 2" key="1">
    <citation type="submission" date="2018-07" db="EMBL/GenBank/DDBJ databases">
        <title>Halioglobus sp. genome submission.</title>
        <authorList>
            <person name="Ye M.-Q."/>
            <person name="Du Z.-J."/>
        </authorList>
    </citation>
    <scope>NUCLEOTIDE SEQUENCE [LARGE SCALE GENOMIC DNA]</scope>
    <source>
        <strain evidence="1 2">U0301</strain>
    </source>
</reference>
<keyword evidence="2" id="KW-1185">Reference proteome</keyword>
<name>A0A3L7E160_9GAMM</name>
<dbReference type="Pfam" id="PF13181">
    <property type="entry name" value="TPR_8"/>
    <property type="match status" value="1"/>
</dbReference>
<dbReference type="AlphaFoldDB" id="A0A3L7E160"/>
<organism evidence="1 2">
    <name type="scientific">Seongchinamella sediminis</name>
    <dbReference type="NCBI Taxonomy" id="2283635"/>
    <lineage>
        <taxon>Bacteria</taxon>
        <taxon>Pseudomonadati</taxon>
        <taxon>Pseudomonadota</taxon>
        <taxon>Gammaproteobacteria</taxon>
        <taxon>Cellvibrionales</taxon>
        <taxon>Halieaceae</taxon>
        <taxon>Seongchinamella</taxon>
    </lineage>
</organism>
<comment type="caution">
    <text evidence="1">The sequence shown here is derived from an EMBL/GenBank/DDBJ whole genome shotgun (WGS) entry which is preliminary data.</text>
</comment>
<sequence>MSPQASRVQATWDQLNFAASGDAQKEGMRDLVAECETLTAARADDAELLTWCGIANSTYAGMASALAAMKYAKVARKDLEHAIALDPQVLAGSALTSLGTLYAKVPGWPIGFGDDEKAEQLLLQGLEANPDGMAANFFYADFLMEKDQIAAAREHLEKALAAPPRTDRPLADRGRSLEIRALMTSLDQVAGE</sequence>
<evidence type="ECO:0000313" key="1">
    <source>
        <dbReference type="EMBL" id="RLQ22470.1"/>
    </source>
</evidence>
<dbReference type="InterPro" id="IPR019734">
    <property type="entry name" value="TPR_rpt"/>
</dbReference>
<accession>A0A3L7E160</accession>
<dbReference type="Gene3D" id="1.25.40.10">
    <property type="entry name" value="Tetratricopeptide repeat domain"/>
    <property type="match status" value="1"/>
</dbReference>
<dbReference type="InterPro" id="IPR011990">
    <property type="entry name" value="TPR-like_helical_dom_sf"/>
</dbReference>
<dbReference type="EMBL" id="QRAN01000006">
    <property type="protein sequence ID" value="RLQ22470.1"/>
    <property type="molecule type" value="Genomic_DNA"/>
</dbReference>
<protein>
    <submittedName>
        <fullName evidence="1">Uncharacterized protein</fullName>
    </submittedName>
</protein>